<dbReference type="SUPFAM" id="SSF48208">
    <property type="entry name" value="Six-hairpin glycosidases"/>
    <property type="match status" value="1"/>
</dbReference>
<dbReference type="RefSeq" id="WP_212507568.1">
    <property type="nucleotide sequence ID" value="NZ_CP060696.1"/>
</dbReference>
<dbReference type="Pfam" id="PF07944">
    <property type="entry name" value="Beta-AFase-like_GH127_cat"/>
    <property type="match status" value="1"/>
</dbReference>
<dbReference type="AlphaFoldDB" id="A0A7G9WIJ4"/>
<dbReference type="PANTHER" id="PTHR43465:SF2">
    <property type="entry name" value="DUF1680 DOMAIN PROTEIN (AFU_ORTHOLOGUE AFUA_1G08910)"/>
    <property type="match status" value="1"/>
</dbReference>
<dbReference type="KEGG" id="caml:H6X83_02305"/>
<evidence type="ECO:0000313" key="4">
    <source>
        <dbReference type="EMBL" id="QNO18506.1"/>
    </source>
</evidence>
<feature type="domain" description="Non-reducing end beta-L-arabinofuranosidase-like GH127 middle" evidence="2">
    <location>
        <begin position="437"/>
        <end position="530"/>
    </location>
</feature>
<name>A0A7G9WIJ4_9FIRM</name>
<evidence type="ECO:0000259" key="3">
    <source>
        <dbReference type="Pfam" id="PF20737"/>
    </source>
</evidence>
<dbReference type="InterPro" id="IPR049174">
    <property type="entry name" value="Beta-AFase-like"/>
</dbReference>
<proteinExistence type="predicted"/>
<evidence type="ECO:0000259" key="1">
    <source>
        <dbReference type="Pfam" id="PF07944"/>
    </source>
</evidence>
<dbReference type="Proteomes" id="UP000516046">
    <property type="component" value="Chromosome"/>
</dbReference>
<dbReference type="EMBL" id="CP060696">
    <property type="protein sequence ID" value="QNO18506.1"/>
    <property type="molecule type" value="Genomic_DNA"/>
</dbReference>
<dbReference type="PANTHER" id="PTHR43465">
    <property type="entry name" value="DUF1680 DOMAIN PROTEIN (AFU_ORTHOLOGUE AFUA_1G08910)"/>
    <property type="match status" value="1"/>
</dbReference>
<dbReference type="InterPro" id="IPR049049">
    <property type="entry name" value="Beta-AFase-like_GH127_C"/>
</dbReference>
<evidence type="ECO:0000259" key="2">
    <source>
        <dbReference type="Pfam" id="PF20736"/>
    </source>
</evidence>
<keyword evidence="4" id="KW-0378">Hydrolase</keyword>
<protein>
    <submittedName>
        <fullName evidence="4">Glycoside hydrolase family 127 protein</fullName>
    </submittedName>
</protein>
<accession>A0A7G9WIJ4</accession>
<dbReference type="InterPro" id="IPR049046">
    <property type="entry name" value="Beta-AFase-like_GH127_middle"/>
</dbReference>
<dbReference type="InterPro" id="IPR012341">
    <property type="entry name" value="6hp_glycosidase-like_sf"/>
</dbReference>
<gene>
    <name evidence="4" type="ORF">H6X83_02305</name>
</gene>
<dbReference type="InterPro" id="IPR012878">
    <property type="entry name" value="Beta-AFase-like_GH127_cat"/>
</dbReference>
<dbReference type="Pfam" id="PF20736">
    <property type="entry name" value="Glyco_hydro127M"/>
    <property type="match status" value="1"/>
</dbReference>
<feature type="domain" description="Non-reducing end beta-L-arabinofuranosidase-like GH127 catalytic" evidence="1">
    <location>
        <begin position="14"/>
        <end position="426"/>
    </location>
</feature>
<evidence type="ECO:0000313" key="5">
    <source>
        <dbReference type="Proteomes" id="UP000516046"/>
    </source>
</evidence>
<dbReference type="Pfam" id="PF20737">
    <property type="entry name" value="Glyco_hydro127C"/>
    <property type="match status" value="1"/>
</dbReference>
<organism evidence="4 5">
    <name type="scientific">Caproicibacterium amylolyticum</name>
    <dbReference type="NCBI Taxonomy" id="2766537"/>
    <lineage>
        <taxon>Bacteria</taxon>
        <taxon>Bacillati</taxon>
        <taxon>Bacillota</taxon>
        <taxon>Clostridia</taxon>
        <taxon>Eubacteriales</taxon>
        <taxon>Oscillospiraceae</taxon>
        <taxon>Caproicibacterium</taxon>
    </lineage>
</organism>
<sequence length="648" mass="73575">MDWKSLHSLPLKNIQIDDNYWNRYIRLVPEKIIPYQWEVLNDRVADAAPSYCLQNFKIAAGEASGERKGAVFQDSDVGKWLEAVAYSLESTPNEKLEKIADDVIALIGRAQCADGYINTYFTIKEGGRRWKNLTMGHELYTAGHLIEAAVAYYNATRKDAFLKIMCRFADLICKEFGPAEGQRHGCPGHEEIELALIKLYRVTGEQRYLDTAKYFVDTRGQKPNYFLQEIGQKDFHEVYDERKFFFPEYSQSDQPVREQTHAEGHAVRAVYLYCAMADLAGEYQDAELLESCQRLWNDMVNRQMYITGSIGSCANYEGFTVDYDLPNDTNYSETCASIGLALFGLRMSRVTGEASYLDTVERALYNTVRAGISQEGDRYFYVNPLEVWPENCLPHSAKEHVKPVRQKWFDVACCPTNVARTLTSLGQYIYSVSNNDLYLNLFVGNQTEVKLNGTPVELQLACDFPVSGQMTLTVAAEQETEFTLRMRVPAYAKNYSLRVNGQIQAVKIEKGFAVLKRKWKKDTIAISFDMEAKFVSANPQVRADAGRIALVRGPETFCLEEADNGKNLSAVFVNRKTALMTAYDAKLCGGVNVIHFEGERLNEEDWDADTLYSAKEPVYQPVMLKAVPYACWGNRQSGEMLVWMHAKD</sequence>
<feature type="domain" description="Non-reducing end beta-L-arabinofuranosidase-like GH127 C-terminal" evidence="3">
    <location>
        <begin position="533"/>
        <end position="644"/>
    </location>
</feature>
<dbReference type="GO" id="GO:0016787">
    <property type="term" value="F:hydrolase activity"/>
    <property type="evidence" value="ECO:0007669"/>
    <property type="project" value="UniProtKB-KW"/>
</dbReference>
<dbReference type="GO" id="GO:0005975">
    <property type="term" value="P:carbohydrate metabolic process"/>
    <property type="evidence" value="ECO:0007669"/>
    <property type="project" value="InterPro"/>
</dbReference>
<dbReference type="Gene3D" id="1.50.10.10">
    <property type="match status" value="1"/>
</dbReference>
<reference evidence="4 5" key="1">
    <citation type="submission" date="2020-08" db="EMBL/GenBank/DDBJ databases">
        <authorList>
            <person name="Ren C."/>
            <person name="Gu Y."/>
            <person name="Xu Y."/>
        </authorList>
    </citation>
    <scope>NUCLEOTIDE SEQUENCE [LARGE SCALE GENOMIC DNA]</scope>
    <source>
        <strain evidence="4 5">LBM18003</strain>
    </source>
</reference>
<dbReference type="InterPro" id="IPR008928">
    <property type="entry name" value="6-hairpin_glycosidase_sf"/>
</dbReference>
<keyword evidence="5" id="KW-1185">Reference proteome</keyword>